<evidence type="ECO:0000313" key="2">
    <source>
        <dbReference type="EMBL" id="SFS53220.1"/>
    </source>
</evidence>
<feature type="signal peptide" evidence="1">
    <location>
        <begin position="1"/>
        <end position="19"/>
    </location>
</feature>
<keyword evidence="1" id="KW-0732">Signal</keyword>
<gene>
    <name evidence="2" type="ORF">SAMN04488050_102148</name>
</gene>
<accession>A0A1I6QLE6</accession>
<dbReference type="RefSeq" id="WP_092567364.1">
    <property type="nucleotide sequence ID" value="NZ_FNCL01000001.1"/>
</dbReference>
<protein>
    <submittedName>
        <fullName evidence="2">Uncharacterized protein</fullName>
    </submittedName>
</protein>
<reference evidence="3" key="1">
    <citation type="submission" date="2016-10" db="EMBL/GenBank/DDBJ databases">
        <authorList>
            <person name="Varghese N."/>
            <person name="Submissions S."/>
        </authorList>
    </citation>
    <scope>NUCLEOTIDE SEQUENCE [LARGE SCALE GENOMIC DNA]</scope>
    <source>
        <strain evidence="3">DSM 26894</strain>
    </source>
</reference>
<dbReference type="OrthoDB" id="9980314at2"/>
<evidence type="ECO:0000313" key="3">
    <source>
        <dbReference type="Proteomes" id="UP000199392"/>
    </source>
</evidence>
<dbReference type="Proteomes" id="UP000199392">
    <property type="component" value="Unassembled WGS sequence"/>
</dbReference>
<proteinExistence type="predicted"/>
<dbReference type="EMBL" id="FOZW01000002">
    <property type="protein sequence ID" value="SFS53220.1"/>
    <property type="molecule type" value="Genomic_DNA"/>
</dbReference>
<dbReference type="AlphaFoldDB" id="A0A1I6QLE6"/>
<sequence length="90" mass="9823">MRLLSVLAFCLTIAGSISAQTVDDLADYVAGMPRGMLGIPAYWLEMESAVGWERMILVIGYANNQSICSMLEGMARESSPGRRFKCSEAN</sequence>
<feature type="chain" id="PRO_5011584604" evidence="1">
    <location>
        <begin position="20"/>
        <end position="90"/>
    </location>
</feature>
<dbReference type="STRING" id="311180.SAMN04488050_102148"/>
<name>A0A1I6QLE6_9RHOB</name>
<keyword evidence="3" id="KW-1185">Reference proteome</keyword>
<organism evidence="2 3">
    <name type="scientific">Alloyangia pacifica</name>
    <dbReference type="NCBI Taxonomy" id="311180"/>
    <lineage>
        <taxon>Bacteria</taxon>
        <taxon>Pseudomonadati</taxon>
        <taxon>Pseudomonadota</taxon>
        <taxon>Alphaproteobacteria</taxon>
        <taxon>Rhodobacterales</taxon>
        <taxon>Roseobacteraceae</taxon>
        <taxon>Alloyangia</taxon>
    </lineage>
</organism>
<evidence type="ECO:0000256" key="1">
    <source>
        <dbReference type="SAM" id="SignalP"/>
    </source>
</evidence>